<keyword evidence="1" id="KW-1133">Transmembrane helix</keyword>
<feature type="transmembrane region" description="Helical" evidence="1">
    <location>
        <begin position="17"/>
        <end position="36"/>
    </location>
</feature>
<protein>
    <recommendedName>
        <fullName evidence="4">Major facilitator superfamily (MFS) profile domain-containing protein</fullName>
    </recommendedName>
</protein>
<proteinExistence type="predicted"/>
<keyword evidence="1" id="KW-0812">Transmembrane</keyword>
<dbReference type="EMBL" id="JAMQOQ010000002">
    <property type="protein sequence ID" value="MDS0294723.1"/>
    <property type="molecule type" value="Genomic_DNA"/>
</dbReference>
<dbReference type="RefSeq" id="WP_310928536.1">
    <property type="nucleotide sequence ID" value="NZ_JAMQOQ010000002.1"/>
</dbReference>
<feature type="transmembrane region" description="Helical" evidence="1">
    <location>
        <begin position="42"/>
        <end position="60"/>
    </location>
</feature>
<name>A0ABU2G1R2_9EURY</name>
<gene>
    <name evidence="2" type="ORF">NDI79_11110</name>
</gene>
<evidence type="ECO:0000313" key="2">
    <source>
        <dbReference type="EMBL" id="MDS0294723.1"/>
    </source>
</evidence>
<evidence type="ECO:0008006" key="4">
    <source>
        <dbReference type="Google" id="ProtNLM"/>
    </source>
</evidence>
<evidence type="ECO:0000256" key="1">
    <source>
        <dbReference type="SAM" id="Phobius"/>
    </source>
</evidence>
<keyword evidence="3" id="KW-1185">Reference proteome</keyword>
<comment type="caution">
    <text evidence="2">The sequence shown here is derived from an EMBL/GenBank/DDBJ whole genome shotgun (WGS) entry which is preliminary data.</text>
</comment>
<organism evidence="2 3">
    <name type="scientific">Halogeometricum luteum</name>
    <dbReference type="NCBI Taxonomy" id="2950537"/>
    <lineage>
        <taxon>Archaea</taxon>
        <taxon>Methanobacteriati</taxon>
        <taxon>Methanobacteriota</taxon>
        <taxon>Stenosarchaea group</taxon>
        <taxon>Halobacteria</taxon>
        <taxon>Halobacteriales</taxon>
        <taxon>Haloferacaceae</taxon>
        <taxon>Halogeometricum</taxon>
    </lineage>
</organism>
<dbReference type="Proteomes" id="UP001254813">
    <property type="component" value="Unassembled WGS sequence"/>
</dbReference>
<sequence>MTSLRDRFDESDAFRRGVLGAVSGGLAGVVLTLLGASTAGDYLIAIFVGGVTFVALWLLVS</sequence>
<keyword evidence="1" id="KW-0472">Membrane</keyword>
<evidence type="ECO:0000313" key="3">
    <source>
        <dbReference type="Proteomes" id="UP001254813"/>
    </source>
</evidence>
<reference evidence="2 3" key="1">
    <citation type="submission" date="2022-06" db="EMBL/GenBank/DDBJ databases">
        <title>Halogeometricum sp. a new haloarchaeum isolate from saline soil.</title>
        <authorList>
            <person name="Strakova D."/>
            <person name="Galisteo C."/>
            <person name="Sanchez-Porro C."/>
            <person name="Ventosa A."/>
        </authorList>
    </citation>
    <scope>NUCLEOTIDE SEQUENCE [LARGE SCALE GENOMIC DNA]</scope>
    <source>
        <strain evidence="3">S3BR25-2</strain>
    </source>
</reference>
<accession>A0ABU2G1R2</accession>